<dbReference type="RefSeq" id="WP_109262814.1">
    <property type="nucleotide sequence ID" value="NZ_QEWP01000001.1"/>
</dbReference>
<dbReference type="OrthoDB" id="9765957at2"/>
<dbReference type="Proteomes" id="UP000244956">
    <property type="component" value="Unassembled WGS sequence"/>
</dbReference>
<protein>
    <recommendedName>
        <fullName evidence="1">Ricin B lectin domain-containing protein</fullName>
    </recommendedName>
</protein>
<dbReference type="AlphaFoldDB" id="A0A2U2BE63"/>
<proteinExistence type="predicted"/>
<keyword evidence="3" id="KW-1185">Reference proteome</keyword>
<evidence type="ECO:0000259" key="1">
    <source>
        <dbReference type="Pfam" id="PF14200"/>
    </source>
</evidence>
<dbReference type="EMBL" id="QEWP01000001">
    <property type="protein sequence ID" value="PWE01364.1"/>
    <property type="molecule type" value="Genomic_DNA"/>
</dbReference>
<reference evidence="2 3" key="1">
    <citation type="submission" date="2018-05" db="EMBL/GenBank/DDBJ databases">
        <title>Marinilabilia rubrum sp. nov., isolated from saltern sediment.</title>
        <authorList>
            <person name="Zhang R."/>
        </authorList>
    </citation>
    <scope>NUCLEOTIDE SEQUENCE [LARGE SCALE GENOMIC DNA]</scope>
    <source>
        <strain evidence="2 3">WTE16</strain>
    </source>
</reference>
<dbReference type="InterPro" id="IPR035992">
    <property type="entry name" value="Ricin_B-like_lectins"/>
</dbReference>
<feature type="domain" description="Ricin B lectin" evidence="1">
    <location>
        <begin position="319"/>
        <end position="396"/>
    </location>
</feature>
<dbReference type="CDD" id="cd23432">
    <property type="entry name" value="beta-trefoil_Ricin_EndoBetaGal-like"/>
    <property type="match status" value="1"/>
</dbReference>
<dbReference type="InterPro" id="IPR000772">
    <property type="entry name" value="Ricin_B_lectin"/>
</dbReference>
<dbReference type="SUPFAM" id="SSF50370">
    <property type="entry name" value="Ricin B-like lectins"/>
    <property type="match status" value="1"/>
</dbReference>
<dbReference type="Gene3D" id="2.80.10.50">
    <property type="match status" value="1"/>
</dbReference>
<evidence type="ECO:0000313" key="2">
    <source>
        <dbReference type="EMBL" id="PWE01364.1"/>
    </source>
</evidence>
<organism evidence="2 3">
    <name type="scientific">Marinilabilia rubra</name>
    <dbReference type="NCBI Taxonomy" id="2162893"/>
    <lineage>
        <taxon>Bacteria</taxon>
        <taxon>Pseudomonadati</taxon>
        <taxon>Bacteroidota</taxon>
        <taxon>Bacteroidia</taxon>
        <taxon>Marinilabiliales</taxon>
        <taxon>Marinilabiliaceae</taxon>
        <taxon>Marinilabilia</taxon>
    </lineage>
</organism>
<gene>
    <name evidence="2" type="ORF">DDZ16_02445</name>
</gene>
<sequence>MIKIYRLTLNVIIGLFVSGTVNSQITYWLDQSALDSPHRDKIIQAMDSCISAYNTYSNYDEHVRVIYDETIPTANAGYQGRIAFGGSIGEKTAIHEMSHVLGVGTYREWDNNRDADNKKWLGEKAISQLKEFDGEDAVLNADHWHFWPYGLNKNWADVEHHVYMVGALREDMGLSNTSGEGGGSWCNPAMLEGFSEINNGGERDFGFAFAKAGDDVRLKASTLSDDEGSWSWSGPGDFSGNSESILINDVQKNQSGTYIAEFTKNCDGVTTREFPVFVHQHTAYYAIEITTGFLLRPETDLEGSEMKCAESTVTDYWVQWEKIDTDNGYFYLKNRKTGMYFRPKGNSDGDRMEQIKVEDGDERAQWKIKDTGEGNAFIVNRSTGLKFRITSGQVNDAYIEQTHDGNTGGWTRWDFVMLDDVDKTSTSVSEMDGSSENDLLNCSPNPFSGKLDVGFYVLETGKVWLEIYSLSGKRIAILVSGEKYHAGDHSLVWNGEGDWEMSLHPGSVLLVRYRTGQELVSSKVMLKK</sequence>
<accession>A0A2U2BE63</accession>
<name>A0A2U2BE63_9BACT</name>
<dbReference type="Pfam" id="PF14200">
    <property type="entry name" value="RicinB_lectin_2"/>
    <property type="match status" value="1"/>
</dbReference>
<evidence type="ECO:0000313" key="3">
    <source>
        <dbReference type="Proteomes" id="UP000244956"/>
    </source>
</evidence>
<dbReference type="Gene3D" id="2.60.40.10">
    <property type="entry name" value="Immunoglobulins"/>
    <property type="match status" value="1"/>
</dbReference>
<dbReference type="InterPro" id="IPR013783">
    <property type="entry name" value="Ig-like_fold"/>
</dbReference>
<comment type="caution">
    <text evidence="2">The sequence shown here is derived from an EMBL/GenBank/DDBJ whole genome shotgun (WGS) entry which is preliminary data.</text>
</comment>